<evidence type="ECO:0000313" key="3">
    <source>
        <dbReference type="Proteomes" id="UP000225277"/>
    </source>
</evidence>
<feature type="chain" id="PRO_5013891462" evidence="1">
    <location>
        <begin position="20"/>
        <end position="259"/>
    </location>
</feature>
<dbReference type="Proteomes" id="UP000225277">
    <property type="component" value="Unassembled WGS sequence"/>
</dbReference>
<keyword evidence="1" id="KW-0732">Signal</keyword>
<evidence type="ECO:0000313" key="2">
    <source>
        <dbReference type="EMBL" id="CZT20109.1"/>
    </source>
</evidence>
<name>A0A2D3VEE3_9PEZI</name>
<proteinExistence type="predicted"/>
<organism evidence="2 3">
    <name type="scientific">Ramularia collo-cygni</name>
    <dbReference type="NCBI Taxonomy" id="112498"/>
    <lineage>
        <taxon>Eukaryota</taxon>
        <taxon>Fungi</taxon>
        <taxon>Dikarya</taxon>
        <taxon>Ascomycota</taxon>
        <taxon>Pezizomycotina</taxon>
        <taxon>Dothideomycetes</taxon>
        <taxon>Dothideomycetidae</taxon>
        <taxon>Mycosphaerellales</taxon>
        <taxon>Mycosphaerellaceae</taxon>
        <taxon>Ramularia</taxon>
    </lineage>
</organism>
<sequence>MHFINIASMALALAGSTYGAAMSQDHVIFVLPGGEFPTRAGIHPPTSVAVTTESPLAMSLKASFFPPPASVIDFEKVATSSTPTTFDTVVVTTTTVAASTITGDAMGSTTTTSPPITNRAVGVYSTVVVTEVIHNTIMHTVTASTFEDALVARQVGVKTAFATVTATAPALSTLTPFTTLSVTATATATPEQSDAGVLTVLTTVTATAPALHTITPAASIKREESSMFTITETVDAPKESSMFTITETVDAPPAMTARQ</sequence>
<dbReference type="GeneID" id="35601112"/>
<reference evidence="2 3" key="1">
    <citation type="submission" date="2016-03" db="EMBL/GenBank/DDBJ databases">
        <authorList>
            <person name="Ploux O."/>
        </authorList>
    </citation>
    <scope>NUCLEOTIDE SEQUENCE [LARGE SCALE GENOMIC DNA]</scope>
    <source>
        <strain evidence="2 3">URUG2</strain>
    </source>
</reference>
<dbReference type="AlphaFoldDB" id="A0A2D3VEE3"/>
<dbReference type="RefSeq" id="XP_023626998.1">
    <property type="nucleotide sequence ID" value="XM_023771230.1"/>
</dbReference>
<evidence type="ECO:0000256" key="1">
    <source>
        <dbReference type="SAM" id="SignalP"/>
    </source>
</evidence>
<accession>A0A2D3VEE3</accession>
<gene>
    <name evidence="2" type="ORF">RCC_05966</name>
</gene>
<protein>
    <submittedName>
        <fullName evidence="2">Uncharacterized protein</fullName>
    </submittedName>
</protein>
<feature type="signal peptide" evidence="1">
    <location>
        <begin position="1"/>
        <end position="19"/>
    </location>
</feature>
<dbReference type="EMBL" id="FJUY01000008">
    <property type="protein sequence ID" value="CZT20109.1"/>
    <property type="molecule type" value="Genomic_DNA"/>
</dbReference>
<keyword evidence="3" id="KW-1185">Reference proteome</keyword>